<evidence type="ECO:0000256" key="1">
    <source>
        <dbReference type="ARBA" id="ARBA00004651"/>
    </source>
</evidence>
<feature type="transmembrane region" description="Helical" evidence="6">
    <location>
        <begin position="108"/>
        <end position="133"/>
    </location>
</feature>
<dbReference type="Proteomes" id="UP000661193">
    <property type="component" value="Unassembled WGS sequence"/>
</dbReference>
<feature type="transmembrane region" description="Helical" evidence="6">
    <location>
        <begin position="295"/>
        <end position="315"/>
    </location>
</feature>
<feature type="transmembrane region" description="Helical" evidence="6">
    <location>
        <begin position="153"/>
        <end position="179"/>
    </location>
</feature>
<evidence type="ECO:0000313" key="9">
    <source>
        <dbReference type="Proteomes" id="UP000661193"/>
    </source>
</evidence>
<dbReference type="InterPro" id="IPR003838">
    <property type="entry name" value="ABC3_permease_C"/>
</dbReference>
<feature type="transmembrane region" description="Helical" evidence="6">
    <location>
        <begin position="200"/>
        <end position="220"/>
    </location>
</feature>
<dbReference type="RefSeq" id="WP_203221181.1">
    <property type="nucleotide sequence ID" value="NZ_JAETXL010000003.1"/>
</dbReference>
<evidence type="ECO:0000259" key="7">
    <source>
        <dbReference type="Pfam" id="PF02687"/>
    </source>
</evidence>
<evidence type="ECO:0000256" key="4">
    <source>
        <dbReference type="ARBA" id="ARBA00022989"/>
    </source>
</evidence>
<organism evidence="8 9">
    <name type="scientific">Micromonospora fiedleri</name>
    <dbReference type="NCBI Taxonomy" id="1157498"/>
    <lineage>
        <taxon>Bacteria</taxon>
        <taxon>Bacillati</taxon>
        <taxon>Actinomycetota</taxon>
        <taxon>Actinomycetes</taxon>
        <taxon>Micromonosporales</taxon>
        <taxon>Micromonosporaceae</taxon>
        <taxon>Micromonospora</taxon>
    </lineage>
</organism>
<evidence type="ECO:0000313" key="8">
    <source>
        <dbReference type="EMBL" id="MBL6276367.1"/>
    </source>
</evidence>
<feature type="transmembrane region" description="Helical" evidence="6">
    <location>
        <begin position="400"/>
        <end position="422"/>
    </location>
</feature>
<keyword evidence="9" id="KW-1185">Reference proteome</keyword>
<comment type="subcellular location">
    <subcellularLocation>
        <location evidence="1">Cell membrane</location>
        <topology evidence="1">Multi-pass membrane protein</topology>
    </subcellularLocation>
</comment>
<accession>A0ABS1UJ43</accession>
<proteinExistence type="predicted"/>
<keyword evidence="2" id="KW-1003">Cell membrane</keyword>
<evidence type="ECO:0000256" key="3">
    <source>
        <dbReference type="ARBA" id="ARBA00022692"/>
    </source>
</evidence>
<feature type="transmembrane region" description="Helical" evidence="6">
    <location>
        <begin position="356"/>
        <end position="379"/>
    </location>
</feature>
<feature type="transmembrane region" description="Helical" evidence="6">
    <location>
        <begin position="21"/>
        <end position="42"/>
    </location>
</feature>
<sequence length="508" mass="53192">MRPAGLFRLAFVGTRSDRARVPVTAAGAAVAVLVLLCCATVLSIEPAVGRYHNRMLTEPNLLLNVAVAMLLCSIPILFLVAQCARLGAPARNRRLAALRMAGATPRQITWVAAVETGLAAMIGAVVGVVGYLVGRVLLDRPDPAGVRPLPTDVLPSVTAIVAIAVGVPLLTTLLTVVLLRRVAITPFGVLRQSRQQPVRAWPSLLLGLGLGGLVSTGAVMRSEYVRQGGFGANRDDLFVIALLGCTVVMLLGLMFTVAWIGYRSARLLLRVTRRPSALIAARQILADPHAGSRSFTVILVVTAFGAAAMMLHSWLDTEVAVRTAAMLDPALGYDTPPLDLGGTAAFRSEVRTLVDAVLVSLIGVAALTLLIALVEAGVARRRAIAALVAGGTPRAVLARALCWRVLLPAVPGIAIAGLVGLAGMRAFTTTATAGWGRTVCVGTPAECAGPDAERHLEYRQVTHTLQASVPWVDVVAVMSISLLAVLLVIGASVLMHRSTTDPAELRAS</sequence>
<reference evidence="8 9" key="1">
    <citation type="submission" date="2021-01" db="EMBL/GenBank/DDBJ databases">
        <title>Genome sequencing of Micromonospora fiedleri MG-37.</title>
        <authorList>
            <person name="Moreland P.E.J."/>
            <person name="Stach J.E.M."/>
        </authorList>
    </citation>
    <scope>NUCLEOTIDE SEQUENCE [LARGE SCALE GENOMIC DNA]</scope>
    <source>
        <strain evidence="8 9">MG-37</strain>
    </source>
</reference>
<dbReference type="EMBL" id="JAETXL010000003">
    <property type="protein sequence ID" value="MBL6276367.1"/>
    <property type="molecule type" value="Genomic_DNA"/>
</dbReference>
<keyword evidence="4 6" id="KW-1133">Transmembrane helix</keyword>
<gene>
    <name evidence="8" type="ORF">JMF97_09365</name>
</gene>
<evidence type="ECO:0000256" key="6">
    <source>
        <dbReference type="SAM" id="Phobius"/>
    </source>
</evidence>
<feature type="transmembrane region" description="Helical" evidence="6">
    <location>
        <begin position="474"/>
        <end position="496"/>
    </location>
</feature>
<feature type="domain" description="ABC3 transporter permease C-terminal" evidence="7">
    <location>
        <begin position="67"/>
        <end position="181"/>
    </location>
</feature>
<evidence type="ECO:0000256" key="2">
    <source>
        <dbReference type="ARBA" id="ARBA00022475"/>
    </source>
</evidence>
<evidence type="ECO:0000256" key="5">
    <source>
        <dbReference type="ARBA" id="ARBA00023136"/>
    </source>
</evidence>
<comment type="caution">
    <text evidence="8">The sequence shown here is derived from an EMBL/GenBank/DDBJ whole genome shotgun (WGS) entry which is preliminary data.</text>
</comment>
<name>A0ABS1UJ43_9ACTN</name>
<dbReference type="Pfam" id="PF02687">
    <property type="entry name" value="FtsX"/>
    <property type="match status" value="1"/>
</dbReference>
<feature type="transmembrane region" description="Helical" evidence="6">
    <location>
        <begin position="62"/>
        <end position="87"/>
    </location>
</feature>
<keyword evidence="3 6" id="KW-0812">Transmembrane</keyword>
<protein>
    <submittedName>
        <fullName evidence="8">ABC transporter permease</fullName>
    </submittedName>
</protein>
<keyword evidence="5 6" id="KW-0472">Membrane</keyword>
<feature type="transmembrane region" description="Helical" evidence="6">
    <location>
        <begin position="240"/>
        <end position="262"/>
    </location>
</feature>